<dbReference type="PANTHER" id="PTHR42915">
    <property type="entry name" value="HYPOTHETICAL 460 KDA PROTEIN IN FEUA-SIGW INTERGENIC REGION [PRECURSOR]"/>
    <property type="match status" value="1"/>
</dbReference>
<dbReference type="AlphaFoldDB" id="A0A1I4WD04"/>
<feature type="domain" description="Peptidoglycan beta-N-acetylmuramidase NamZ C-terminal" evidence="1">
    <location>
        <begin position="8"/>
        <end position="159"/>
    </location>
</feature>
<gene>
    <name evidence="2" type="ORF">SAMN05660836_02697</name>
</gene>
<reference evidence="2 3" key="1">
    <citation type="submission" date="2016-10" db="EMBL/GenBank/DDBJ databases">
        <authorList>
            <person name="de Groot N.N."/>
        </authorList>
    </citation>
    <scope>NUCLEOTIDE SEQUENCE [LARGE SCALE GENOMIC DNA]</scope>
    <source>
        <strain evidence="2 3">DSM 9990</strain>
    </source>
</reference>
<name>A0A1I4WD04_9BACT</name>
<evidence type="ECO:0000259" key="1">
    <source>
        <dbReference type="Pfam" id="PF20732"/>
    </source>
</evidence>
<dbReference type="Proteomes" id="UP000199611">
    <property type="component" value="Unassembled WGS sequence"/>
</dbReference>
<keyword evidence="3" id="KW-1185">Reference proteome</keyword>
<evidence type="ECO:0000313" key="2">
    <source>
        <dbReference type="EMBL" id="SFN11212.1"/>
    </source>
</evidence>
<protein>
    <recommendedName>
        <fullName evidence="1">Peptidoglycan beta-N-acetylmuramidase NamZ C-terminal domain-containing protein</fullName>
    </recommendedName>
</protein>
<evidence type="ECO:0000313" key="3">
    <source>
        <dbReference type="Proteomes" id="UP000199611"/>
    </source>
</evidence>
<dbReference type="PANTHER" id="PTHR42915:SF1">
    <property type="entry name" value="PEPTIDOGLYCAN BETA-N-ACETYLMURAMIDASE NAMZ"/>
    <property type="match status" value="1"/>
</dbReference>
<dbReference type="EMBL" id="FOUU01000016">
    <property type="protein sequence ID" value="SFN11212.1"/>
    <property type="molecule type" value="Genomic_DNA"/>
</dbReference>
<dbReference type="STRING" id="39841.SAMN05660836_02697"/>
<dbReference type="GO" id="GO:0033922">
    <property type="term" value="F:peptidoglycan beta-N-acetylmuramidase activity"/>
    <property type="evidence" value="ECO:0007669"/>
    <property type="project" value="InterPro"/>
</dbReference>
<dbReference type="InterPro" id="IPR008302">
    <property type="entry name" value="NamZ"/>
</dbReference>
<dbReference type="InterPro" id="IPR048503">
    <property type="entry name" value="NamZ_C"/>
</dbReference>
<accession>A0A1I4WD04</accession>
<organism evidence="2 3">
    <name type="scientific">Thermodesulforhabdus norvegica</name>
    <dbReference type="NCBI Taxonomy" id="39841"/>
    <lineage>
        <taxon>Bacteria</taxon>
        <taxon>Pseudomonadati</taxon>
        <taxon>Thermodesulfobacteriota</taxon>
        <taxon>Syntrophobacteria</taxon>
        <taxon>Syntrophobacterales</taxon>
        <taxon>Thermodesulforhabdaceae</taxon>
        <taxon>Thermodesulforhabdus</taxon>
    </lineage>
</organism>
<dbReference type="Pfam" id="PF20732">
    <property type="entry name" value="NamZ_C"/>
    <property type="match status" value="1"/>
</dbReference>
<sequence length="160" mass="18756">MIHRGHYKGTNISEGRGTTLPFQLFGAPFLNPYKLLKPFMAICDSSVTLRPVYFEPLADKWQGRRCGGFHIHVLNGKGFRPFRFGLSILRLLLELFPEEFEWIPPPYEYEFRRLPIDVILGSERVREALESGKSLEEIEGLWTDELNEYLERRDSCRLYT</sequence>
<proteinExistence type="predicted"/>
<dbReference type="Gene3D" id="3.90.1150.140">
    <property type="match status" value="1"/>
</dbReference>